<evidence type="ECO:0000313" key="1">
    <source>
        <dbReference type="EMBL" id="JAD33863.1"/>
    </source>
</evidence>
<accession>A0A0A8Z852</accession>
<sequence>MIPVSEEWRYSNASAVLTAIFTRKSSGKSLWTSRTSERLPLAAYSYTKIGVSASKQQPKSLMMFLWTI</sequence>
<protein>
    <submittedName>
        <fullName evidence="1">Uncharacterized protein</fullName>
    </submittedName>
</protein>
<dbReference type="EMBL" id="GBRH01264032">
    <property type="protein sequence ID" value="JAD33863.1"/>
    <property type="molecule type" value="Transcribed_RNA"/>
</dbReference>
<dbReference type="AlphaFoldDB" id="A0A0A8Z852"/>
<reference evidence="1" key="1">
    <citation type="submission" date="2014-09" db="EMBL/GenBank/DDBJ databases">
        <authorList>
            <person name="Magalhaes I.L.F."/>
            <person name="Oliveira U."/>
            <person name="Santos F.R."/>
            <person name="Vidigal T.H.D.A."/>
            <person name="Brescovit A.D."/>
            <person name="Santos A.J."/>
        </authorList>
    </citation>
    <scope>NUCLEOTIDE SEQUENCE</scope>
    <source>
        <tissue evidence="1">Shoot tissue taken approximately 20 cm above the soil surface</tissue>
    </source>
</reference>
<proteinExistence type="predicted"/>
<reference evidence="1" key="2">
    <citation type="journal article" date="2015" name="Data Brief">
        <title>Shoot transcriptome of the giant reed, Arundo donax.</title>
        <authorList>
            <person name="Barrero R.A."/>
            <person name="Guerrero F.D."/>
            <person name="Moolhuijzen P."/>
            <person name="Goolsby J.A."/>
            <person name="Tidwell J."/>
            <person name="Bellgard S.E."/>
            <person name="Bellgard M.I."/>
        </authorList>
    </citation>
    <scope>NUCLEOTIDE SEQUENCE</scope>
    <source>
        <tissue evidence="1">Shoot tissue taken approximately 20 cm above the soil surface</tissue>
    </source>
</reference>
<organism evidence="1">
    <name type="scientific">Arundo donax</name>
    <name type="common">Giant reed</name>
    <name type="synonym">Donax arundinaceus</name>
    <dbReference type="NCBI Taxonomy" id="35708"/>
    <lineage>
        <taxon>Eukaryota</taxon>
        <taxon>Viridiplantae</taxon>
        <taxon>Streptophyta</taxon>
        <taxon>Embryophyta</taxon>
        <taxon>Tracheophyta</taxon>
        <taxon>Spermatophyta</taxon>
        <taxon>Magnoliopsida</taxon>
        <taxon>Liliopsida</taxon>
        <taxon>Poales</taxon>
        <taxon>Poaceae</taxon>
        <taxon>PACMAD clade</taxon>
        <taxon>Arundinoideae</taxon>
        <taxon>Arundineae</taxon>
        <taxon>Arundo</taxon>
    </lineage>
</organism>
<name>A0A0A8Z852_ARUDO</name>